<protein>
    <submittedName>
        <fullName evidence="2">Uncharacterized protein</fullName>
    </submittedName>
</protein>
<name>A0A4U6VQJ8_SETVI</name>
<sequence length="57" mass="6177">MHGATLSAQLNLAREPKNHMIIKTTKITASSPPKQGPTGPAGRNYYSRKGSCMFPYA</sequence>
<dbReference type="Gramene" id="TKW26877">
    <property type="protein sequence ID" value="TKW26877"/>
    <property type="gene ID" value="SEVIR_3G219950v2"/>
</dbReference>
<accession>A0A4U6VQJ8</accession>
<dbReference type="Proteomes" id="UP000298652">
    <property type="component" value="Chromosome 3"/>
</dbReference>
<reference evidence="2" key="1">
    <citation type="submission" date="2019-03" db="EMBL/GenBank/DDBJ databases">
        <title>WGS assembly of Setaria viridis.</title>
        <authorList>
            <person name="Huang P."/>
            <person name="Jenkins J."/>
            <person name="Grimwood J."/>
            <person name="Barry K."/>
            <person name="Healey A."/>
            <person name="Mamidi S."/>
            <person name="Sreedasyam A."/>
            <person name="Shu S."/>
            <person name="Feldman M."/>
            <person name="Wu J."/>
            <person name="Yu Y."/>
            <person name="Chen C."/>
            <person name="Johnson J."/>
            <person name="Rokhsar D."/>
            <person name="Baxter I."/>
            <person name="Schmutz J."/>
            <person name="Brutnell T."/>
            <person name="Kellogg E."/>
        </authorList>
    </citation>
    <scope>NUCLEOTIDE SEQUENCE [LARGE SCALE GENOMIC DNA]</scope>
</reference>
<evidence type="ECO:0000313" key="3">
    <source>
        <dbReference type="Proteomes" id="UP000298652"/>
    </source>
</evidence>
<evidence type="ECO:0000313" key="2">
    <source>
        <dbReference type="EMBL" id="TKW26877.1"/>
    </source>
</evidence>
<organism evidence="2 3">
    <name type="scientific">Setaria viridis</name>
    <name type="common">Green bristlegrass</name>
    <name type="synonym">Setaria italica subsp. viridis</name>
    <dbReference type="NCBI Taxonomy" id="4556"/>
    <lineage>
        <taxon>Eukaryota</taxon>
        <taxon>Viridiplantae</taxon>
        <taxon>Streptophyta</taxon>
        <taxon>Embryophyta</taxon>
        <taxon>Tracheophyta</taxon>
        <taxon>Spermatophyta</taxon>
        <taxon>Magnoliopsida</taxon>
        <taxon>Liliopsida</taxon>
        <taxon>Poales</taxon>
        <taxon>Poaceae</taxon>
        <taxon>PACMAD clade</taxon>
        <taxon>Panicoideae</taxon>
        <taxon>Panicodae</taxon>
        <taxon>Paniceae</taxon>
        <taxon>Cenchrinae</taxon>
        <taxon>Setaria</taxon>
    </lineage>
</organism>
<feature type="region of interest" description="Disordered" evidence="1">
    <location>
        <begin position="27"/>
        <end position="47"/>
    </location>
</feature>
<keyword evidence="3" id="KW-1185">Reference proteome</keyword>
<dbReference type="AlphaFoldDB" id="A0A4U6VQJ8"/>
<evidence type="ECO:0000256" key="1">
    <source>
        <dbReference type="SAM" id="MobiDB-lite"/>
    </source>
</evidence>
<gene>
    <name evidence="2" type="ORF">SEVIR_3G219950v2</name>
</gene>
<dbReference type="EMBL" id="CM016554">
    <property type="protein sequence ID" value="TKW26877.1"/>
    <property type="molecule type" value="Genomic_DNA"/>
</dbReference>
<proteinExistence type="predicted"/>